<dbReference type="SUPFAM" id="SSF53335">
    <property type="entry name" value="S-adenosyl-L-methionine-dependent methyltransferases"/>
    <property type="match status" value="1"/>
</dbReference>
<proteinExistence type="predicted"/>
<name>A0A9Q1CBV9_HOLLE</name>
<dbReference type="PANTHER" id="PTHR12890:SF0">
    <property type="entry name" value="PROTEIN-L-HISTIDINE N-PROS-METHYLTRANSFERASE"/>
    <property type="match status" value="1"/>
</dbReference>
<dbReference type="GO" id="GO:0106370">
    <property type="term" value="F:protein-L-histidine N-pros-methyltransferase activity"/>
    <property type="evidence" value="ECO:0007669"/>
    <property type="project" value="InterPro"/>
</dbReference>
<dbReference type="InterPro" id="IPR029063">
    <property type="entry name" value="SAM-dependent_MTases_sf"/>
</dbReference>
<dbReference type="Gene3D" id="3.40.50.150">
    <property type="entry name" value="Vaccinia Virus protein VP39"/>
    <property type="match status" value="1"/>
</dbReference>
<dbReference type="EMBL" id="JAIZAY010000005">
    <property type="protein sequence ID" value="KAJ8042422.1"/>
    <property type="molecule type" value="Genomic_DNA"/>
</dbReference>
<keyword evidence="1" id="KW-0489">Methyltransferase</keyword>
<keyword evidence="2" id="KW-1185">Reference proteome</keyword>
<dbReference type="GO" id="GO:0032259">
    <property type="term" value="P:methylation"/>
    <property type="evidence" value="ECO:0007669"/>
    <property type="project" value="UniProtKB-KW"/>
</dbReference>
<dbReference type="CDD" id="cd02440">
    <property type="entry name" value="AdoMet_MTases"/>
    <property type="match status" value="1"/>
</dbReference>
<comment type="caution">
    <text evidence="1">The sequence shown here is derived from an EMBL/GenBank/DDBJ whole genome shotgun (WGS) entry which is preliminary data.</text>
</comment>
<dbReference type="OrthoDB" id="199041at2759"/>
<dbReference type="InterPro" id="IPR007884">
    <property type="entry name" value="METL9"/>
</dbReference>
<accession>A0A9Q1CBV9</accession>
<dbReference type="Proteomes" id="UP001152320">
    <property type="component" value="Chromosome 5"/>
</dbReference>
<evidence type="ECO:0000313" key="1">
    <source>
        <dbReference type="EMBL" id="KAJ8042422.1"/>
    </source>
</evidence>
<reference evidence="1" key="1">
    <citation type="submission" date="2021-10" db="EMBL/GenBank/DDBJ databases">
        <title>Tropical sea cucumber genome reveals ecological adaptation and Cuvierian tubules defense mechanism.</title>
        <authorList>
            <person name="Chen T."/>
        </authorList>
    </citation>
    <scope>NUCLEOTIDE SEQUENCE</scope>
    <source>
        <strain evidence="1">Nanhai2018</strain>
        <tissue evidence="1">Muscle</tissue>
    </source>
</reference>
<dbReference type="AlphaFoldDB" id="A0A9Q1CBV9"/>
<sequence length="294" mass="33493">MIRNPLLRVAYEHEVNTLFHRDQLALNFDISKWYDCNLEKCPPDVASKFLKFDLDGGTSEFLDKSYEKSNWLFTQVWHSVVRSLTAWFVSTTSINGWLGRGCMFVFSETQFLHLIEKPDTWKGDLLLDLGAGDGTITDVMAPFFTTVSATEVSRPMINRLSSKGYRVLNIDEWSHTGSTYDVISCLNLLDRCEKPNTILKDMRRCLKPSGLAIVALVLPYRPFVESRSAKLQPNETLPITGRTWEQQVTSFICTVAPESGFEVVRFSRLPYLCEGDLSVPFYYLTDAVFVLKPA</sequence>
<organism evidence="1 2">
    <name type="scientific">Holothuria leucospilota</name>
    <name type="common">Black long sea cucumber</name>
    <name type="synonym">Mertensiothuria leucospilota</name>
    <dbReference type="NCBI Taxonomy" id="206669"/>
    <lineage>
        <taxon>Eukaryota</taxon>
        <taxon>Metazoa</taxon>
        <taxon>Echinodermata</taxon>
        <taxon>Eleutherozoa</taxon>
        <taxon>Echinozoa</taxon>
        <taxon>Holothuroidea</taxon>
        <taxon>Aspidochirotacea</taxon>
        <taxon>Aspidochirotida</taxon>
        <taxon>Holothuriidae</taxon>
        <taxon>Holothuria</taxon>
    </lineage>
</organism>
<evidence type="ECO:0000313" key="2">
    <source>
        <dbReference type="Proteomes" id="UP001152320"/>
    </source>
</evidence>
<dbReference type="PANTHER" id="PTHR12890">
    <property type="entry name" value="DREV PROTEIN"/>
    <property type="match status" value="1"/>
</dbReference>
<protein>
    <submittedName>
        <fullName evidence="1">Methyltransferase-like protein 9</fullName>
    </submittedName>
</protein>
<dbReference type="Pfam" id="PF05219">
    <property type="entry name" value="DREV"/>
    <property type="match status" value="1"/>
</dbReference>
<keyword evidence="1" id="KW-0808">Transferase</keyword>
<gene>
    <name evidence="1" type="ORF">HOLleu_13470</name>
</gene>